<dbReference type="GO" id="GO:0052906">
    <property type="term" value="F:tRNA (guanine(37)-N1)-methyltransferase activity"/>
    <property type="evidence" value="ECO:0007669"/>
    <property type="project" value="UniProtKB-UniRule"/>
</dbReference>
<comment type="function">
    <text evidence="1 15 17">Specifically methylates guanosine-37 in various tRNAs.</text>
</comment>
<evidence type="ECO:0000259" key="18">
    <source>
        <dbReference type="Pfam" id="PF01746"/>
    </source>
</evidence>
<evidence type="ECO:0000256" key="12">
    <source>
        <dbReference type="ARBA" id="ARBA00029736"/>
    </source>
</evidence>
<protein>
    <recommendedName>
        <fullName evidence="6 15">tRNA (guanine-N(1)-)-methyltransferase</fullName>
        <ecNumber evidence="5 15">2.1.1.228</ecNumber>
    </recommendedName>
    <alternativeName>
        <fullName evidence="12 15">M1G-methyltransferase</fullName>
    </alternativeName>
    <alternativeName>
        <fullName evidence="13 15">tRNA [GM37] methyltransferase</fullName>
    </alternativeName>
</protein>
<evidence type="ECO:0000256" key="5">
    <source>
        <dbReference type="ARBA" id="ARBA00012807"/>
    </source>
</evidence>
<dbReference type="PIRSF" id="PIRSF000386">
    <property type="entry name" value="tRNA_mtase"/>
    <property type="match status" value="1"/>
</dbReference>
<keyword evidence="11 15" id="KW-0819">tRNA processing</keyword>
<accession>A0A554JB55</accession>
<dbReference type="InterPro" id="IPR029028">
    <property type="entry name" value="Alpha/beta_knot_MTases"/>
</dbReference>
<dbReference type="PANTHER" id="PTHR46417">
    <property type="entry name" value="TRNA (GUANINE-N(1)-)-METHYLTRANSFERASE"/>
    <property type="match status" value="1"/>
</dbReference>
<comment type="caution">
    <text evidence="19">The sequence shown here is derived from an EMBL/GenBank/DDBJ whole genome shotgun (WGS) entry which is preliminary data.</text>
</comment>
<organism evidence="19 20">
    <name type="scientific">Candidatus Berkelbacteria bacterium Gr01-1014_85</name>
    <dbReference type="NCBI Taxonomy" id="2017150"/>
    <lineage>
        <taxon>Bacteria</taxon>
        <taxon>Candidatus Berkelbacteria</taxon>
    </lineage>
</organism>
<dbReference type="GO" id="GO:0002939">
    <property type="term" value="P:tRNA N1-guanine methylation"/>
    <property type="evidence" value="ECO:0007669"/>
    <property type="project" value="TreeGrafter"/>
</dbReference>
<evidence type="ECO:0000256" key="6">
    <source>
        <dbReference type="ARBA" id="ARBA00014679"/>
    </source>
</evidence>
<feature type="binding site" evidence="15 16">
    <location>
        <begin position="133"/>
        <end position="138"/>
    </location>
    <ligand>
        <name>S-adenosyl-L-methionine</name>
        <dbReference type="ChEBI" id="CHEBI:59789"/>
    </ligand>
</feature>
<dbReference type="SUPFAM" id="SSF75217">
    <property type="entry name" value="alpha/beta knot"/>
    <property type="match status" value="1"/>
</dbReference>
<evidence type="ECO:0000256" key="9">
    <source>
        <dbReference type="ARBA" id="ARBA00022679"/>
    </source>
</evidence>
<sequence length="227" mass="25278">MRIDILTLFPEMFIGPFSESILARAQAQNLVEIQIHQLRDFATDKHGTVDDTPYGGGPGMVLKIDILARAIRSIAELSTKPPLVVLLTPTGIRLTQSVLRDRLLNQQRLLLICGHYEGFDDRITQYIDLELSLGDFVLTGGEIAAMAVTDALVRLMPGVLGDDDSSQHDSFNINNLLDHPSYTRPLEFEGQRVPDILLSGNHAAIAAWRLEQAIRRTRQTRPDLLSD</sequence>
<evidence type="ECO:0000256" key="17">
    <source>
        <dbReference type="RuleBase" id="RU003464"/>
    </source>
</evidence>
<dbReference type="Proteomes" id="UP000316253">
    <property type="component" value="Unassembled WGS sequence"/>
</dbReference>
<dbReference type="NCBIfam" id="TIGR00088">
    <property type="entry name" value="trmD"/>
    <property type="match status" value="1"/>
</dbReference>
<keyword evidence="7 15" id="KW-0963">Cytoplasm</keyword>
<evidence type="ECO:0000256" key="14">
    <source>
        <dbReference type="ARBA" id="ARBA00047783"/>
    </source>
</evidence>
<dbReference type="GO" id="GO:0005829">
    <property type="term" value="C:cytosol"/>
    <property type="evidence" value="ECO:0007669"/>
    <property type="project" value="TreeGrafter"/>
</dbReference>
<dbReference type="AlphaFoldDB" id="A0A554JB55"/>
<dbReference type="Gene3D" id="3.40.1280.10">
    <property type="match status" value="1"/>
</dbReference>
<dbReference type="HAMAP" id="MF_00605">
    <property type="entry name" value="TrmD"/>
    <property type="match status" value="1"/>
</dbReference>
<dbReference type="NCBIfam" id="NF000648">
    <property type="entry name" value="PRK00026.1"/>
    <property type="match status" value="1"/>
</dbReference>
<dbReference type="PANTHER" id="PTHR46417:SF1">
    <property type="entry name" value="TRNA (GUANINE-N(1)-)-METHYLTRANSFERASE"/>
    <property type="match status" value="1"/>
</dbReference>
<gene>
    <name evidence="15" type="primary">trmD</name>
    <name evidence="19" type="ORF">CEO22_431</name>
</gene>
<evidence type="ECO:0000256" key="3">
    <source>
        <dbReference type="ARBA" id="ARBA00007630"/>
    </source>
</evidence>
<proteinExistence type="inferred from homology"/>
<dbReference type="Pfam" id="PF01746">
    <property type="entry name" value="tRNA_m1G_MT"/>
    <property type="match status" value="1"/>
</dbReference>
<reference evidence="19 20" key="1">
    <citation type="submission" date="2017-08" db="EMBL/GenBank/DDBJ databases">
        <title>Mechanisms for carbon and nitrogen cycling indicate functional differentiation within the Candidate Phyla Radiation.</title>
        <authorList>
            <person name="Danczak R.E."/>
            <person name="Johnston M.D."/>
            <person name="Kenah C."/>
            <person name="Slattery M."/>
            <person name="Wrighton K.C."/>
            <person name="Wilkins M.J."/>
        </authorList>
    </citation>
    <scope>NUCLEOTIDE SEQUENCE [LARGE SCALE GENOMIC DNA]</scope>
    <source>
        <strain evidence="19">Gr01-1014_85</strain>
    </source>
</reference>
<evidence type="ECO:0000313" key="20">
    <source>
        <dbReference type="Proteomes" id="UP000316253"/>
    </source>
</evidence>
<dbReference type="EC" id="2.1.1.228" evidence="5 15"/>
<keyword evidence="8 15" id="KW-0489">Methyltransferase</keyword>
<comment type="similarity">
    <text evidence="3 15 17">Belongs to the RNA methyltransferase TrmD family.</text>
</comment>
<evidence type="ECO:0000256" key="4">
    <source>
        <dbReference type="ARBA" id="ARBA00011738"/>
    </source>
</evidence>
<keyword evidence="9 15" id="KW-0808">Transferase</keyword>
<dbReference type="CDD" id="cd18080">
    <property type="entry name" value="TrmD-like"/>
    <property type="match status" value="1"/>
</dbReference>
<dbReference type="Gene3D" id="1.10.1270.20">
    <property type="entry name" value="tRNA(m1g37)methyltransferase, domain 2"/>
    <property type="match status" value="1"/>
</dbReference>
<feature type="binding site" evidence="15 16">
    <location>
        <position position="114"/>
    </location>
    <ligand>
        <name>S-adenosyl-L-methionine</name>
        <dbReference type="ChEBI" id="CHEBI:59789"/>
    </ligand>
</feature>
<dbReference type="InterPro" id="IPR002649">
    <property type="entry name" value="tRNA_m1G_MeTrfase_TrmD"/>
</dbReference>
<evidence type="ECO:0000256" key="1">
    <source>
        <dbReference type="ARBA" id="ARBA00002634"/>
    </source>
</evidence>
<dbReference type="InterPro" id="IPR016009">
    <property type="entry name" value="tRNA_MeTrfase_TRMD/TRM10"/>
</dbReference>
<evidence type="ECO:0000256" key="10">
    <source>
        <dbReference type="ARBA" id="ARBA00022691"/>
    </source>
</evidence>
<evidence type="ECO:0000256" key="7">
    <source>
        <dbReference type="ARBA" id="ARBA00022490"/>
    </source>
</evidence>
<evidence type="ECO:0000256" key="15">
    <source>
        <dbReference type="HAMAP-Rule" id="MF_00605"/>
    </source>
</evidence>
<name>A0A554JB55_9BACT</name>
<evidence type="ECO:0000256" key="8">
    <source>
        <dbReference type="ARBA" id="ARBA00022603"/>
    </source>
</evidence>
<feature type="domain" description="tRNA methyltransferase TRMD/TRM10-type" evidence="18">
    <location>
        <begin position="1"/>
        <end position="226"/>
    </location>
</feature>
<comment type="subcellular location">
    <subcellularLocation>
        <location evidence="2 15 17">Cytoplasm</location>
    </subcellularLocation>
</comment>
<dbReference type="EMBL" id="VMFD01000036">
    <property type="protein sequence ID" value="TSC65595.1"/>
    <property type="molecule type" value="Genomic_DNA"/>
</dbReference>
<dbReference type="InterPro" id="IPR029026">
    <property type="entry name" value="tRNA_m1G_MTases_N"/>
</dbReference>
<keyword evidence="10 15" id="KW-0949">S-adenosyl-L-methionine</keyword>
<dbReference type="FunFam" id="3.40.1280.10:FF:000001">
    <property type="entry name" value="tRNA (guanine-N(1)-)-methyltransferase"/>
    <property type="match status" value="1"/>
</dbReference>
<evidence type="ECO:0000256" key="16">
    <source>
        <dbReference type="PIRSR" id="PIRSR000386-1"/>
    </source>
</evidence>
<evidence type="ECO:0000256" key="11">
    <source>
        <dbReference type="ARBA" id="ARBA00022694"/>
    </source>
</evidence>
<evidence type="ECO:0000256" key="13">
    <source>
        <dbReference type="ARBA" id="ARBA00033392"/>
    </source>
</evidence>
<comment type="subunit">
    <text evidence="4 15 17">Homodimer.</text>
</comment>
<evidence type="ECO:0000256" key="2">
    <source>
        <dbReference type="ARBA" id="ARBA00004496"/>
    </source>
</evidence>
<dbReference type="InterPro" id="IPR023148">
    <property type="entry name" value="tRNA_m1G_MeTrfase_C_sf"/>
</dbReference>
<evidence type="ECO:0000313" key="19">
    <source>
        <dbReference type="EMBL" id="TSC65595.1"/>
    </source>
</evidence>
<comment type="catalytic activity">
    <reaction evidence="14 15 17">
        <text>guanosine(37) in tRNA + S-adenosyl-L-methionine = N(1)-methylguanosine(37) in tRNA + S-adenosyl-L-homocysteine + H(+)</text>
        <dbReference type="Rhea" id="RHEA:36899"/>
        <dbReference type="Rhea" id="RHEA-COMP:10145"/>
        <dbReference type="Rhea" id="RHEA-COMP:10147"/>
        <dbReference type="ChEBI" id="CHEBI:15378"/>
        <dbReference type="ChEBI" id="CHEBI:57856"/>
        <dbReference type="ChEBI" id="CHEBI:59789"/>
        <dbReference type="ChEBI" id="CHEBI:73542"/>
        <dbReference type="ChEBI" id="CHEBI:74269"/>
        <dbReference type="EC" id="2.1.1.228"/>
    </reaction>
</comment>